<feature type="binding site" evidence="7">
    <location>
        <position position="98"/>
    </location>
    <ligand>
        <name>ATP</name>
        <dbReference type="ChEBI" id="CHEBI:30616"/>
    </ligand>
</feature>
<comment type="cofactor">
    <cofactor evidence="7">
        <name>Mg(2+)</name>
        <dbReference type="ChEBI" id="CHEBI:18420"/>
    </cofactor>
    <text evidence="7">Binds 1 Mg(2+) ion per subunit.</text>
</comment>
<dbReference type="Pfam" id="PF00549">
    <property type="entry name" value="Ligase_CoA"/>
    <property type="match status" value="1"/>
</dbReference>
<evidence type="ECO:0000256" key="3">
    <source>
        <dbReference type="ARBA" id="ARBA00022598"/>
    </source>
</evidence>
<comment type="caution">
    <text evidence="10">The sequence shown here is derived from an EMBL/GenBank/DDBJ whole genome shotgun (WGS) entry which is preliminary data.</text>
</comment>
<dbReference type="SUPFAM" id="SSF56059">
    <property type="entry name" value="Glutathione synthetase ATP-binding domain-like"/>
    <property type="match status" value="1"/>
</dbReference>
<evidence type="ECO:0000313" key="11">
    <source>
        <dbReference type="Proteomes" id="UP000187485"/>
    </source>
</evidence>
<comment type="catalytic activity">
    <reaction evidence="7">
        <text>GTP + succinate + CoA = succinyl-CoA + GDP + phosphate</text>
        <dbReference type="Rhea" id="RHEA:22120"/>
        <dbReference type="ChEBI" id="CHEBI:30031"/>
        <dbReference type="ChEBI" id="CHEBI:37565"/>
        <dbReference type="ChEBI" id="CHEBI:43474"/>
        <dbReference type="ChEBI" id="CHEBI:57287"/>
        <dbReference type="ChEBI" id="CHEBI:57292"/>
        <dbReference type="ChEBI" id="CHEBI:58189"/>
    </reaction>
</comment>
<dbReference type="Proteomes" id="UP000187485">
    <property type="component" value="Unassembled WGS sequence"/>
</dbReference>
<evidence type="ECO:0000256" key="5">
    <source>
        <dbReference type="ARBA" id="ARBA00022741"/>
    </source>
</evidence>
<dbReference type="PANTHER" id="PTHR11815">
    <property type="entry name" value="SUCCINYL-COA SYNTHETASE BETA CHAIN"/>
    <property type="match status" value="1"/>
</dbReference>
<dbReference type="NCBIfam" id="NF001913">
    <property type="entry name" value="PRK00696.1"/>
    <property type="match status" value="1"/>
</dbReference>
<evidence type="ECO:0000256" key="1">
    <source>
        <dbReference type="ARBA" id="ARBA00009182"/>
    </source>
</evidence>
<dbReference type="InterPro" id="IPR017866">
    <property type="entry name" value="Succ-CoA_synthase_bsu_CS"/>
</dbReference>
<sequence>MKLFEYQVKKILGKFGVNVPQGEVFLTLDQARNFIERMGEGVVKAQVLTGGRGKAGGVKLFTTPAEGISLAQNIFNMTIKGEKVKAILIEEKIPIEQELYLSLFVDGRIKKPVLIASQAGGVDIEEVLEEQILKLPIDPLIGLRNYHANITAQKLGLAGDLAEQLTALLKKMYEIFQAYEAELLEINPLVVSRGKLIAADGKMTVDDDARFRWPSDLPFNEEKTLLEKRAEEIGVSYVELDGDIAVMANGAGITMATLDLIAYFGGRPKNFMDAGGGANAEQMAKALDLLLSTNPKAILINIFGGITRCDEVAKAYLTVKNEREISVPVVIRLVGTNEEIGVSMLKEAGVESFSSLREAVIKAVELSRVGRDN</sequence>
<feature type="binding site" evidence="7">
    <location>
        <position position="93"/>
    </location>
    <ligand>
        <name>ATP</name>
        <dbReference type="ChEBI" id="CHEBI:30616"/>
    </ligand>
</feature>
<feature type="binding site" evidence="7">
    <location>
        <position position="44"/>
    </location>
    <ligand>
        <name>ATP</name>
        <dbReference type="ChEBI" id="CHEBI:30616"/>
    </ligand>
</feature>
<dbReference type="UniPathway" id="UPA00223">
    <property type="reaction ID" value="UER00999"/>
</dbReference>
<dbReference type="GO" id="GO:0006104">
    <property type="term" value="P:succinyl-CoA metabolic process"/>
    <property type="evidence" value="ECO:0007669"/>
    <property type="project" value="TreeGrafter"/>
</dbReference>
<dbReference type="PIRSF" id="PIRSF001554">
    <property type="entry name" value="SucCS_beta"/>
    <property type="match status" value="1"/>
</dbReference>
<evidence type="ECO:0000259" key="9">
    <source>
        <dbReference type="PROSITE" id="PS50975"/>
    </source>
</evidence>
<name>A0A1L8CVW0_9THEO</name>
<dbReference type="OrthoDB" id="9802602at2"/>
<feature type="domain" description="ATP-grasp" evidence="9">
    <location>
        <begin position="9"/>
        <end position="246"/>
    </location>
</feature>
<dbReference type="Gene3D" id="3.30.1490.20">
    <property type="entry name" value="ATP-grasp fold, A domain"/>
    <property type="match status" value="1"/>
</dbReference>
<keyword evidence="2 7" id="KW-0816">Tricarboxylic acid cycle</keyword>
<evidence type="ECO:0000313" key="10">
    <source>
        <dbReference type="EMBL" id="GAV23004.1"/>
    </source>
</evidence>
<feature type="binding site" evidence="7">
    <location>
        <position position="90"/>
    </location>
    <ligand>
        <name>ATP</name>
        <dbReference type="ChEBI" id="CHEBI:30616"/>
    </ligand>
</feature>
<organism evidence="10 11">
    <name type="scientific">Carboxydothermus pertinax</name>
    <dbReference type="NCBI Taxonomy" id="870242"/>
    <lineage>
        <taxon>Bacteria</taxon>
        <taxon>Bacillati</taxon>
        <taxon>Bacillota</taxon>
        <taxon>Clostridia</taxon>
        <taxon>Thermoanaerobacterales</taxon>
        <taxon>Thermoanaerobacteraceae</taxon>
        <taxon>Carboxydothermus</taxon>
    </lineage>
</organism>
<dbReference type="GO" id="GO:0004776">
    <property type="term" value="F:succinate-CoA ligase (GDP-forming) activity"/>
    <property type="evidence" value="ECO:0007669"/>
    <property type="project" value="RHEA"/>
</dbReference>
<dbReference type="InterPro" id="IPR005811">
    <property type="entry name" value="SUCC_ACL_C"/>
</dbReference>
<feature type="binding site" evidence="7">
    <location>
        <begin position="305"/>
        <end position="307"/>
    </location>
    <ligand>
        <name>substrate</name>
        <note>ligand shared with subunit alpha</note>
    </ligand>
</feature>
<feature type="binding site" evidence="7">
    <location>
        <position position="200"/>
    </location>
    <ligand>
        <name>Mg(2+)</name>
        <dbReference type="ChEBI" id="CHEBI:18420"/>
    </ligand>
</feature>
<keyword evidence="5 7" id="KW-0547">Nucleotide-binding</keyword>
<feature type="binding site" evidence="7">
    <location>
        <position position="249"/>
    </location>
    <ligand>
        <name>substrate</name>
        <note>ligand shared with subunit alpha</note>
    </ligand>
</feature>
<keyword evidence="11" id="KW-1185">Reference proteome</keyword>
<comment type="similarity">
    <text evidence="1 7">Belongs to the succinate/malate CoA ligase beta subunit family.</text>
</comment>
<dbReference type="STRING" id="870242.cpu_15140"/>
<dbReference type="AlphaFoldDB" id="A0A1L8CVW0"/>
<dbReference type="GO" id="GO:0042709">
    <property type="term" value="C:succinate-CoA ligase complex"/>
    <property type="evidence" value="ECO:0007669"/>
    <property type="project" value="TreeGrafter"/>
</dbReference>
<dbReference type="NCBIfam" id="TIGR01016">
    <property type="entry name" value="sucCoAbeta"/>
    <property type="match status" value="1"/>
</dbReference>
<keyword evidence="6 7" id="KW-0460">Magnesium</keyword>
<dbReference type="HAMAP" id="MF_00558">
    <property type="entry name" value="Succ_CoA_beta"/>
    <property type="match status" value="1"/>
</dbReference>
<comment type="pathway">
    <text evidence="7">Carbohydrate metabolism; tricarboxylic acid cycle; succinate from succinyl-CoA (ligase route): step 1/1.</text>
</comment>
<evidence type="ECO:0000256" key="2">
    <source>
        <dbReference type="ARBA" id="ARBA00022532"/>
    </source>
</evidence>
<protein>
    <recommendedName>
        <fullName evidence="7">Succinate--CoA ligase [ADP-forming] subunit beta</fullName>
        <ecNumber evidence="7">6.2.1.5</ecNumber>
    </recommendedName>
    <alternativeName>
        <fullName evidence="7">Succinyl-CoA synthetase subunit beta</fullName>
        <shortName evidence="7">SCS-beta</shortName>
    </alternativeName>
</protein>
<dbReference type="InterPro" id="IPR013650">
    <property type="entry name" value="ATP-grasp_succ-CoA_synth-type"/>
</dbReference>
<dbReference type="EC" id="6.2.1.5" evidence="7"/>
<comment type="subunit">
    <text evidence="7">Heterotetramer of two alpha and two beta subunits.</text>
</comment>
<keyword evidence="4 7" id="KW-0479">Metal-binding</keyword>
<keyword evidence="3 7" id="KW-0436">Ligase</keyword>
<proteinExistence type="inferred from homology"/>
<evidence type="ECO:0000256" key="8">
    <source>
        <dbReference type="PROSITE-ProRule" id="PRU00409"/>
    </source>
</evidence>
<dbReference type="PANTHER" id="PTHR11815:SF10">
    <property type="entry name" value="SUCCINATE--COA LIGASE [GDP-FORMING] SUBUNIT BETA, MITOCHONDRIAL"/>
    <property type="match status" value="1"/>
</dbReference>
<dbReference type="InterPro" id="IPR011761">
    <property type="entry name" value="ATP-grasp"/>
</dbReference>
<dbReference type="EMBL" id="BDJK01000024">
    <property type="protein sequence ID" value="GAV23004.1"/>
    <property type="molecule type" value="Genomic_DNA"/>
</dbReference>
<dbReference type="GO" id="GO:0004775">
    <property type="term" value="F:succinate-CoA ligase (ADP-forming) activity"/>
    <property type="evidence" value="ECO:0007669"/>
    <property type="project" value="UniProtKB-UniRule"/>
</dbReference>
<dbReference type="PROSITE" id="PS01217">
    <property type="entry name" value="SUCCINYL_COA_LIG_3"/>
    <property type="match status" value="1"/>
</dbReference>
<comment type="function">
    <text evidence="7">Succinyl-CoA synthetase functions in the citric acid cycle (TCA), coupling the hydrolysis of succinyl-CoA to the synthesis of either ATP or GTP and thus represents the only step of substrate-level phosphorylation in the TCA. The beta subunit provides nucleotide specificity of the enzyme and binds the substrate succinate, while the binding sites for coenzyme A and phosphate are found in the alpha subunit.</text>
</comment>
<keyword evidence="7 8" id="KW-0067">ATP-binding</keyword>
<dbReference type="FunFam" id="3.30.470.20:FF:000002">
    <property type="entry name" value="Succinate--CoA ligase [ADP-forming] subunit beta"/>
    <property type="match status" value="1"/>
</dbReference>
<dbReference type="Pfam" id="PF08442">
    <property type="entry name" value="ATP-grasp_2"/>
    <property type="match status" value="1"/>
</dbReference>
<dbReference type="InterPro" id="IPR016102">
    <property type="entry name" value="Succinyl-CoA_synth-like"/>
</dbReference>
<dbReference type="InterPro" id="IPR013815">
    <property type="entry name" value="ATP_grasp_subdomain_1"/>
</dbReference>
<evidence type="ECO:0000256" key="4">
    <source>
        <dbReference type="ARBA" id="ARBA00022723"/>
    </source>
</evidence>
<comment type="catalytic activity">
    <reaction evidence="7">
        <text>succinate + ATP + CoA = succinyl-CoA + ADP + phosphate</text>
        <dbReference type="Rhea" id="RHEA:17661"/>
        <dbReference type="ChEBI" id="CHEBI:30031"/>
        <dbReference type="ChEBI" id="CHEBI:30616"/>
        <dbReference type="ChEBI" id="CHEBI:43474"/>
        <dbReference type="ChEBI" id="CHEBI:57287"/>
        <dbReference type="ChEBI" id="CHEBI:57292"/>
        <dbReference type="ChEBI" id="CHEBI:456216"/>
        <dbReference type="EC" id="6.2.1.5"/>
    </reaction>
</comment>
<dbReference type="GO" id="GO:0006099">
    <property type="term" value="P:tricarboxylic acid cycle"/>
    <property type="evidence" value="ECO:0007669"/>
    <property type="project" value="UniProtKB-UniRule"/>
</dbReference>
<accession>A0A1L8CVW0</accession>
<dbReference type="GO" id="GO:0000287">
    <property type="term" value="F:magnesium ion binding"/>
    <property type="evidence" value="ECO:0007669"/>
    <property type="project" value="UniProtKB-UniRule"/>
</dbReference>
<reference evidence="11" key="1">
    <citation type="submission" date="2016-12" db="EMBL/GenBank/DDBJ databases">
        <title>Draft Genome Sequences od Carboxydothermus pertinax and islandicus, Hydrogenogenic Carboxydotrophic Bacteria.</title>
        <authorList>
            <person name="Fukuyama Y."/>
            <person name="Ohmae K."/>
            <person name="Yoneda Y."/>
            <person name="Yoshida T."/>
            <person name="Sako Y."/>
        </authorList>
    </citation>
    <scope>NUCLEOTIDE SEQUENCE [LARGE SCALE GENOMIC DNA]</scope>
    <source>
        <strain evidence="11">Ug1</strain>
    </source>
</reference>
<feature type="binding site" evidence="7">
    <location>
        <begin position="51"/>
        <end position="53"/>
    </location>
    <ligand>
        <name>ATP</name>
        <dbReference type="ChEBI" id="CHEBI:30616"/>
    </ligand>
</feature>
<dbReference type="GO" id="GO:0005524">
    <property type="term" value="F:ATP binding"/>
    <property type="evidence" value="ECO:0007669"/>
    <property type="project" value="UniProtKB-UniRule"/>
</dbReference>
<dbReference type="PROSITE" id="PS50975">
    <property type="entry name" value="ATP_GRASP"/>
    <property type="match status" value="1"/>
</dbReference>
<dbReference type="RefSeq" id="WP_075859459.1">
    <property type="nucleotide sequence ID" value="NZ_BDJK01000024.1"/>
</dbReference>
<evidence type="ECO:0000256" key="7">
    <source>
        <dbReference type="HAMAP-Rule" id="MF_00558"/>
    </source>
</evidence>
<dbReference type="Gene3D" id="3.30.470.20">
    <property type="entry name" value="ATP-grasp fold, B domain"/>
    <property type="match status" value="1"/>
</dbReference>
<feature type="binding site" evidence="7">
    <location>
        <position position="187"/>
    </location>
    <ligand>
        <name>Mg(2+)</name>
        <dbReference type="ChEBI" id="CHEBI:18420"/>
    </ligand>
</feature>
<dbReference type="Gene3D" id="3.40.50.261">
    <property type="entry name" value="Succinyl-CoA synthetase domains"/>
    <property type="match status" value="1"/>
</dbReference>
<dbReference type="SUPFAM" id="SSF52210">
    <property type="entry name" value="Succinyl-CoA synthetase domains"/>
    <property type="match status" value="1"/>
</dbReference>
<dbReference type="InterPro" id="IPR005809">
    <property type="entry name" value="Succ_CoA_ligase-like_bsu"/>
</dbReference>
<evidence type="ECO:0000256" key="6">
    <source>
        <dbReference type="ARBA" id="ARBA00022842"/>
    </source>
</evidence>
<gene>
    <name evidence="7" type="primary">sucC</name>
    <name evidence="10" type="ORF">cpu_15140</name>
</gene>